<dbReference type="Pfam" id="PF17783">
    <property type="entry name" value="WHD_CvfB"/>
    <property type="match status" value="1"/>
</dbReference>
<proteinExistence type="inferred from homology"/>
<evidence type="ECO:0008006" key="6">
    <source>
        <dbReference type="Google" id="ProtNLM"/>
    </source>
</evidence>
<evidence type="ECO:0000259" key="3">
    <source>
        <dbReference type="Pfam" id="PF17783"/>
    </source>
</evidence>
<evidence type="ECO:0000259" key="2">
    <source>
        <dbReference type="Pfam" id="PF13509"/>
    </source>
</evidence>
<gene>
    <name evidence="4" type="ORF">Ga0123461_1985</name>
</gene>
<dbReference type="Pfam" id="PF13509">
    <property type="entry name" value="S1_2"/>
    <property type="match status" value="1"/>
</dbReference>
<feature type="domain" description="Conserved virulence factor B first S1" evidence="2">
    <location>
        <begin position="23"/>
        <end position="82"/>
    </location>
</feature>
<dbReference type="InterPro" id="IPR039566">
    <property type="entry name" value="CvfB_S1_st"/>
</dbReference>
<dbReference type="PANTHER" id="PTHR37296:SF1">
    <property type="entry name" value="CONSERVED VIRULENCE FACTOR B"/>
    <property type="match status" value="1"/>
</dbReference>
<organism evidence="4 5">
    <name type="scientific">Mariprofundus aestuarium</name>
    <dbReference type="NCBI Taxonomy" id="1921086"/>
    <lineage>
        <taxon>Bacteria</taxon>
        <taxon>Pseudomonadati</taxon>
        <taxon>Pseudomonadota</taxon>
        <taxon>Candidatius Mariprofundia</taxon>
        <taxon>Mariprofundales</taxon>
        <taxon>Mariprofundaceae</taxon>
        <taxon>Mariprofundus</taxon>
    </lineage>
</organism>
<dbReference type="InterPro" id="IPR036388">
    <property type="entry name" value="WH-like_DNA-bd_sf"/>
</dbReference>
<dbReference type="AlphaFoldDB" id="A0A2K8L3H8"/>
<reference evidence="4 5" key="1">
    <citation type="submission" date="2016-12" db="EMBL/GenBank/DDBJ databases">
        <title>Isolation and genomic insights into novel planktonic Zetaproteobacteria from stratified waters of the Chesapeake Bay.</title>
        <authorList>
            <person name="McAllister S.M."/>
            <person name="Kato S."/>
            <person name="Chan C.S."/>
            <person name="Chiu B.K."/>
            <person name="Field E.K."/>
        </authorList>
    </citation>
    <scope>NUCLEOTIDE SEQUENCE [LARGE SCALE GENOMIC DNA]</scope>
    <source>
        <strain evidence="4 5">CP-5</strain>
    </source>
</reference>
<dbReference type="EMBL" id="CP018799">
    <property type="protein sequence ID" value="ATX80391.1"/>
    <property type="molecule type" value="Genomic_DNA"/>
</dbReference>
<dbReference type="PIRSF" id="PIRSF012524">
    <property type="entry name" value="YitL_S1"/>
    <property type="match status" value="1"/>
</dbReference>
<dbReference type="Proteomes" id="UP000231701">
    <property type="component" value="Chromosome"/>
</dbReference>
<dbReference type="KEGG" id="maes:Ga0123461_1985"/>
<evidence type="ECO:0000313" key="5">
    <source>
        <dbReference type="Proteomes" id="UP000231701"/>
    </source>
</evidence>
<accession>A0A2K8L3H8</accession>
<evidence type="ECO:0000256" key="1">
    <source>
        <dbReference type="PIRNR" id="PIRNR012524"/>
    </source>
</evidence>
<comment type="similarity">
    <text evidence="1">Belongs to the CvfB family.</text>
</comment>
<dbReference type="InterPro" id="IPR014464">
    <property type="entry name" value="CvfB_fam"/>
</dbReference>
<dbReference type="InterPro" id="IPR040764">
    <property type="entry name" value="CvfB_WH"/>
</dbReference>
<dbReference type="Gene3D" id="2.40.50.140">
    <property type="entry name" value="Nucleic acid-binding proteins"/>
    <property type="match status" value="1"/>
</dbReference>
<sequence>MQHPHFQCTFALFFNRDVFMTDIGRLNRLKVVKELDFGVYLDGGELGEILMPIRYVPVPCNIGDELEVFIYRDSEDRLIATTERPIAMVGEFAMLKVVSVNNMGAFLNWGLMKDLLVPFGEQKPRMEEDKSYVVRIYIDEDSDRIVGSARLDDFLYRESEGELKEGEAVTIFIANRSELGYQVIVNDTYWGLLHHNEVARPLSRGQRMPGFIKKIRDDGRIDICLHLQASEKTDDISQLIMRSLRKNDGFIPTTDKSSPEEIQQRFGISKKMYKKAVGSLYRKKQISIDTDGIRLQEDTWAMKK</sequence>
<dbReference type="PANTHER" id="PTHR37296">
    <property type="entry name" value="CONSERVED VIRULENCE FACTOR B"/>
    <property type="match status" value="1"/>
</dbReference>
<protein>
    <recommendedName>
        <fullName evidence="6">S1 motif domain-containing protein</fullName>
    </recommendedName>
</protein>
<name>A0A2K8L3H8_MARES</name>
<evidence type="ECO:0000313" key="4">
    <source>
        <dbReference type="EMBL" id="ATX80391.1"/>
    </source>
</evidence>
<keyword evidence="5" id="KW-1185">Reference proteome</keyword>
<dbReference type="Gene3D" id="1.10.10.10">
    <property type="entry name" value="Winged helix-like DNA-binding domain superfamily/Winged helix DNA-binding domain"/>
    <property type="match status" value="1"/>
</dbReference>
<feature type="domain" description="Conserved virulence factor B-like winged helix" evidence="3">
    <location>
        <begin position="238"/>
        <end position="295"/>
    </location>
</feature>
<dbReference type="InterPro" id="IPR012340">
    <property type="entry name" value="NA-bd_OB-fold"/>
</dbReference>